<dbReference type="InterPro" id="IPR026961">
    <property type="entry name" value="PGG_dom"/>
</dbReference>
<evidence type="ECO:0000313" key="3">
    <source>
        <dbReference type="EMBL" id="CAH2050297.1"/>
    </source>
</evidence>
<dbReference type="EMBL" id="CAJVSB020000391">
    <property type="protein sequence ID" value="CAH2050297.1"/>
    <property type="molecule type" value="Genomic_DNA"/>
</dbReference>
<dbReference type="InterPro" id="IPR036770">
    <property type="entry name" value="Ankyrin_rpt-contain_sf"/>
</dbReference>
<dbReference type="Gene3D" id="1.25.40.20">
    <property type="entry name" value="Ankyrin repeat-containing domain"/>
    <property type="match status" value="1"/>
</dbReference>
<dbReference type="Proteomes" id="UP000836841">
    <property type="component" value="Unassembled WGS sequence"/>
</dbReference>
<feature type="domain" description="PGG" evidence="2">
    <location>
        <begin position="263"/>
        <end position="313"/>
    </location>
</feature>
<sequence length="384" mass="43331">MTALQLLSCNPSAFNFGGKKWYLKKRVHSCVSTEDEPPMEEVETFCRVPLWEAIRGKKYKYESAVKLAKFLIERDISWVATEPNVDNSKPQTHNFRVDTSSTSQKEEIIKTEQKDPTGQETKTQAEVAETPLILATKTGILEIVEAILSMYPQAVEHIDDEGRNILHVAIKYRQIHIFDFVVKLEIPMMRLVRKITNNGNSVLHMVGVKADDNADKDFRSPALLLPCEENICSPFDQALQQRRPDSRKALRKNNTKLREDAKDWLKRTAENCSIVAVLIATVAFAAAYTVPGGPNQNTGYPLLRNQSFFVIFHHYRCALPHFCLDLSHHIPLHSYFIFSNGGLQAVSPTKAHGWGNTFDSVSFNDDGVFCSHCDTSDSEQGAMD</sequence>
<dbReference type="GO" id="GO:0016020">
    <property type="term" value="C:membrane"/>
    <property type="evidence" value="ECO:0007669"/>
    <property type="project" value="TreeGrafter"/>
</dbReference>
<protein>
    <recommendedName>
        <fullName evidence="2">PGG domain-containing protein</fullName>
    </recommendedName>
</protein>
<name>A0AAU9RX83_THLAR</name>
<dbReference type="SUPFAM" id="SSF48403">
    <property type="entry name" value="Ankyrin repeat"/>
    <property type="match status" value="1"/>
</dbReference>
<feature type="compositionally biased region" description="Polar residues" evidence="1">
    <location>
        <begin position="89"/>
        <end position="103"/>
    </location>
</feature>
<dbReference type="AlphaFoldDB" id="A0AAU9RX83"/>
<dbReference type="Pfam" id="PF13962">
    <property type="entry name" value="PGG"/>
    <property type="match status" value="1"/>
</dbReference>
<gene>
    <name evidence="3" type="ORF">TAV2_LOCUS8522</name>
</gene>
<reference evidence="3 4" key="1">
    <citation type="submission" date="2022-03" db="EMBL/GenBank/DDBJ databases">
        <authorList>
            <person name="Nunn A."/>
            <person name="Chopra R."/>
            <person name="Nunn A."/>
            <person name="Contreras Garrido A."/>
        </authorList>
    </citation>
    <scope>NUCLEOTIDE SEQUENCE [LARGE SCALE GENOMIC DNA]</scope>
</reference>
<dbReference type="PANTHER" id="PTHR24177">
    <property type="entry name" value="CASKIN"/>
    <property type="match status" value="1"/>
</dbReference>
<proteinExistence type="predicted"/>
<evidence type="ECO:0000256" key="1">
    <source>
        <dbReference type="SAM" id="MobiDB-lite"/>
    </source>
</evidence>
<dbReference type="PANTHER" id="PTHR24177:SF314">
    <property type="entry name" value="PROTEIN ACCELERATED CELL DEATH 6-LIKE ISOFORM X1"/>
    <property type="match status" value="1"/>
</dbReference>
<feature type="region of interest" description="Disordered" evidence="1">
    <location>
        <begin position="89"/>
        <end position="124"/>
    </location>
</feature>
<dbReference type="InterPro" id="IPR002110">
    <property type="entry name" value="Ankyrin_rpt"/>
</dbReference>
<feature type="compositionally biased region" description="Basic and acidic residues" evidence="1">
    <location>
        <begin position="104"/>
        <end position="117"/>
    </location>
</feature>
<dbReference type="Pfam" id="PF12796">
    <property type="entry name" value="Ank_2"/>
    <property type="match status" value="1"/>
</dbReference>
<evidence type="ECO:0000259" key="2">
    <source>
        <dbReference type="Pfam" id="PF13962"/>
    </source>
</evidence>
<accession>A0AAU9RX83</accession>
<comment type="caution">
    <text evidence="3">The sequence shown here is derived from an EMBL/GenBank/DDBJ whole genome shotgun (WGS) entry which is preliminary data.</text>
</comment>
<evidence type="ECO:0000313" key="4">
    <source>
        <dbReference type="Proteomes" id="UP000836841"/>
    </source>
</evidence>
<keyword evidence="4" id="KW-1185">Reference proteome</keyword>
<organism evidence="3 4">
    <name type="scientific">Thlaspi arvense</name>
    <name type="common">Field penny-cress</name>
    <dbReference type="NCBI Taxonomy" id="13288"/>
    <lineage>
        <taxon>Eukaryota</taxon>
        <taxon>Viridiplantae</taxon>
        <taxon>Streptophyta</taxon>
        <taxon>Embryophyta</taxon>
        <taxon>Tracheophyta</taxon>
        <taxon>Spermatophyta</taxon>
        <taxon>Magnoliopsida</taxon>
        <taxon>eudicotyledons</taxon>
        <taxon>Gunneridae</taxon>
        <taxon>Pentapetalae</taxon>
        <taxon>rosids</taxon>
        <taxon>malvids</taxon>
        <taxon>Brassicales</taxon>
        <taxon>Brassicaceae</taxon>
        <taxon>Thlaspideae</taxon>
        <taxon>Thlaspi</taxon>
    </lineage>
</organism>